<evidence type="ECO:0000256" key="1">
    <source>
        <dbReference type="PROSITE-ProRule" id="PRU00047"/>
    </source>
</evidence>
<feature type="compositionally biased region" description="Basic residues" evidence="2">
    <location>
        <begin position="160"/>
        <end position="171"/>
    </location>
</feature>
<dbReference type="SUPFAM" id="SSF57756">
    <property type="entry name" value="Retrovirus zinc finger-like domains"/>
    <property type="match status" value="2"/>
</dbReference>
<reference evidence="4" key="4">
    <citation type="journal article" date="2001" name="Nature">
        <title>Functional annotation of a full-length mouse cDNA collection.</title>
        <authorList>
            <consortium name="The RIKEN Genome Exploration Research Group Phase II Team and the FANTOM Consortium"/>
        </authorList>
    </citation>
    <scope>NUCLEOTIDE SEQUENCE</scope>
    <source>
        <strain evidence="4">C57BL/6J</strain>
        <tissue evidence="4">Parthenogenote</tissue>
    </source>
</reference>
<protein>
    <recommendedName>
        <fullName evidence="3">CCHC-type domain-containing protein</fullName>
    </recommendedName>
</protein>
<reference evidence="4" key="8">
    <citation type="journal article" date="2005" name="Science">
        <title>Antisense Transcription in the Mammalian Transcriptome.</title>
        <authorList>
            <consortium name="RIKEN Genome Exploration Research Group and Genome Science Group (Genome Network Project Core Group) and the FANTOM Consortium"/>
        </authorList>
    </citation>
    <scope>NUCLEOTIDE SEQUENCE</scope>
    <source>
        <strain evidence="4">C57BL/6J</strain>
        <tissue evidence="4">Parthenogenote</tissue>
    </source>
</reference>
<keyword evidence="1" id="KW-0863">Zinc-finger</keyword>
<evidence type="ECO:0000313" key="4">
    <source>
        <dbReference type="EMBL" id="BAC32162.1"/>
    </source>
</evidence>
<name>Q8BRF5_MOUSE</name>
<feature type="domain" description="CCHC-type" evidence="3">
    <location>
        <begin position="107"/>
        <end position="122"/>
    </location>
</feature>
<dbReference type="Gene3D" id="4.10.60.10">
    <property type="entry name" value="Zinc finger, CCHC-type"/>
    <property type="match status" value="1"/>
</dbReference>
<dbReference type="Pfam" id="PF00098">
    <property type="entry name" value="zf-CCHC"/>
    <property type="match status" value="2"/>
</dbReference>
<dbReference type="InterPro" id="IPR050195">
    <property type="entry name" value="Primate_lentivir_Gag_pol-like"/>
</dbReference>
<reference evidence="4" key="2">
    <citation type="journal article" date="2000" name="Genome Res.">
        <title>Normalization and subtraction of cap-trapper-selected cDNAs to prepare full-length cDNA libraries for rapid discovery of new genes.</title>
        <authorList>
            <person name="Carninci P."/>
            <person name="Shibata Y."/>
            <person name="Hayatsu N."/>
            <person name="Sugahara Y."/>
            <person name="Shibata K."/>
            <person name="Itoh M."/>
            <person name="Konno H."/>
            <person name="Okazaki Y."/>
            <person name="Muramatsu M."/>
            <person name="Hayashizaki Y."/>
        </authorList>
    </citation>
    <scope>NUCLEOTIDE SEQUENCE</scope>
    <source>
        <strain evidence="4">C57BL/6J</strain>
        <tissue evidence="4">Parthenogenote</tissue>
    </source>
</reference>
<dbReference type="GO" id="GO:0003676">
    <property type="term" value="F:nucleic acid binding"/>
    <property type="evidence" value="ECO:0007669"/>
    <property type="project" value="InterPro"/>
</dbReference>
<keyword evidence="1" id="KW-0479">Metal-binding</keyword>
<dbReference type="InterPro" id="IPR036875">
    <property type="entry name" value="Znf_CCHC_sf"/>
</dbReference>
<reference evidence="4" key="6">
    <citation type="journal article" date="2002" name="Nature">
        <title>Analysis of the mouse transcriptome based on functional annotation of 60,770 full-length cDNAs.</title>
        <authorList>
            <consortium name="The FANTOM Consortium and the RIKEN Genome Exploration Research Group Phase I and II Team"/>
        </authorList>
    </citation>
    <scope>NUCLEOTIDE SEQUENCE</scope>
    <source>
        <strain evidence="4">C57BL/6J</strain>
        <tissue evidence="4">Parthenogenote</tissue>
    </source>
</reference>
<reference evidence="4" key="1">
    <citation type="journal article" date="1999" name="Methods Enzymol.">
        <title>High-efficiency full-length cDNA cloning.</title>
        <authorList>
            <person name="Carninci P."/>
            <person name="Hayashizaki Y."/>
        </authorList>
    </citation>
    <scope>NUCLEOTIDE SEQUENCE</scope>
    <source>
        <strain evidence="4">C57BL/6J</strain>
        <tissue evidence="4">Parthenogenote</tissue>
    </source>
</reference>
<dbReference type="AlphaFoldDB" id="Q8BRF5"/>
<evidence type="ECO:0000256" key="2">
    <source>
        <dbReference type="SAM" id="MobiDB-lite"/>
    </source>
</evidence>
<evidence type="ECO:0000259" key="3">
    <source>
        <dbReference type="PROSITE" id="PS50158"/>
    </source>
</evidence>
<dbReference type="SMART" id="SM00343">
    <property type="entry name" value="ZnF_C2HC"/>
    <property type="match status" value="2"/>
</dbReference>
<feature type="domain" description="CCHC-type" evidence="3">
    <location>
        <begin position="43"/>
        <end position="58"/>
    </location>
</feature>
<reference evidence="4" key="5">
    <citation type="submission" date="2001-07" db="EMBL/GenBank/DDBJ databases">
        <authorList>
            <person name="Adachi J."/>
            <person name="Aizawa K."/>
            <person name="Akimura T."/>
            <person name="Arakawa T."/>
            <person name="Bono H."/>
            <person name="Carninci P."/>
            <person name="Fukuda S."/>
            <person name="Furuno M."/>
            <person name="Hanagaki T."/>
            <person name="Hara A."/>
            <person name="Hashizume W."/>
            <person name="Hayashida K."/>
            <person name="Hayatsu N."/>
            <person name="Hiramoto K."/>
            <person name="Hiraoka T."/>
            <person name="Hirozane T."/>
            <person name="Hori F."/>
            <person name="Imotani K."/>
            <person name="Ishii Y."/>
            <person name="Itoh M."/>
            <person name="Kagawa I."/>
            <person name="Kasukawa T."/>
            <person name="Katoh H."/>
            <person name="Kawai J."/>
            <person name="Kojima Y."/>
            <person name="Kondo S."/>
            <person name="Konno H."/>
            <person name="Kouda M."/>
            <person name="Koya S."/>
            <person name="Kurihara C."/>
            <person name="Matsuyama T."/>
            <person name="Miyazaki A."/>
            <person name="Murata M."/>
            <person name="Nakamura M."/>
            <person name="Nishi K."/>
            <person name="Nomura K."/>
            <person name="Numazaki R."/>
            <person name="Ohno M."/>
            <person name="Ohsato N."/>
            <person name="Okazaki Y."/>
            <person name="Saito R."/>
            <person name="Saitoh H."/>
            <person name="Sakai C."/>
            <person name="Sakai K."/>
            <person name="Sakazume N."/>
            <person name="Sano H."/>
            <person name="Sasaki D."/>
            <person name="Shibata K."/>
            <person name="Shinagawa A."/>
            <person name="Shiraki T."/>
            <person name="Sogabe Y."/>
            <person name="Tagami M."/>
            <person name="Tagawa A."/>
            <person name="Takahashi F."/>
            <person name="Takaku-Akahira S."/>
            <person name="Takeda Y."/>
            <person name="Tanaka T."/>
            <person name="Tomaru A."/>
            <person name="Toya T."/>
            <person name="Yasunishi A."/>
            <person name="Muramatsu M."/>
            <person name="Hayashizaki Y."/>
        </authorList>
    </citation>
    <scope>NUCLEOTIDE SEQUENCE</scope>
    <source>
        <strain evidence="4">C57BL/6J</strain>
        <tissue evidence="4">Parthenogenote</tissue>
    </source>
</reference>
<proteinExistence type="evidence at transcript level"/>
<dbReference type="PROSITE" id="PS50158">
    <property type="entry name" value="ZF_CCHC"/>
    <property type="match status" value="2"/>
</dbReference>
<dbReference type="PANTHER" id="PTHR40389">
    <property type="entry name" value="ENDOGENOUS RETROVIRUS GROUP K MEMBER 24 GAG POLYPROTEIN-RELATED"/>
    <property type="match status" value="1"/>
</dbReference>
<organism evidence="4">
    <name type="scientific">Mus musculus</name>
    <name type="common">Mouse</name>
    <dbReference type="NCBI Taxonomy" id="10090"/>
    <lineage>
        <taxon>Eukaryota</taxon>
        <taxon>Metazoa</taxon>
        <taxon>Chordata</taxon>
        <taxon>Craniata</taxon>
        <taxon>Vertebrata</taxon>
        <taxon>Euteleostomi</taxon>
        <taxon>Mammalia</taxon>
        <taxon>Eutheria</taxon>
        <taxon>Euarchontoglires</taxon>
        <taxon>Glires</taxon>
        <taxon>Rodentia</taxon>
        <taxon>Myomorpha</taxon>
        <taxon>Muroidea</taxon>
        <taxon>Muridae</taxon>
        <taxon>Murinae</taxon>
        <taxon>Mus</taxon>
        <taxon>Mus</taxon>
    </lineage>
</organism>
<feature type="region of interest" description="Disordered" evidence="2">
    <location>
        <begin position="144"/>
        <end position="171"/>
    </location>
</feature>
<feature type="compositionally biased region" description="Basic and acidic residues" evidence="2">
    <location>
        <begin position="144"/>
        <end position="154"/>
    </location>
</feature>
<dbReference type="EMBL" id="AK044970">
    <property type="protein sequence ID" value="BAC32162.1"/>
    <property type="molecule type" value="mRNA"/>
</dbReference>
<dbReference type="InterPro" id="IPR001878">
    <property type="entry name" value="Znf_CCHC"/>
</dbReference>
<dbReference type="PANTHER" id="PTHR40389:SF3">
    <property type="entry name" value="IGE-BINDING PROTEIN"/>
    <property type="match status" value="1"/>
</dbReference>
<reference evidence="4" key="3">
    <citation type="journal article" date="2000" name="Genome Res.">
        <title>RIKEN integrated sequence analysis (RISA) system--384-format sequencing pipeline with 384 multicapillary sequencer.</title>
        <authorList>
            <person name="Shibata K."/>
            <person name="Itoh M."/>
            <person name="Aizawa K."/>
            <person name="Nagaoka S."/>
            <person name="Sasaki N."/>
            <person name="Carninci P."/>
            <person name="Konno H."/>
            <person name="Akiyama J."/>
            <person name="Nishi K."/>
            <person name="Kitsunai T."/>
            <person name="Tashiro H."/>
            <person name="Itoh M."/>
            <person name="Sumi N."/>
            <person name="Ishii Y."/>
            <person name="Nakamura S."/>
            <person name="Hazama M."/>
            <person name="Nishine T."/>
            <person name="Harada A."/>
            <person name="Yamamoto R."/>
            <person name="Matsumoto H."/>
            <person name="Sakaguchi S."/>
            <person name="Ikegami T."/>
            <person name="Kashiwagi K."/>
            <person name="Fujiwake S."/>
            <person name="Inoue K."/>
            <person name="Togawa Y."/>
            <person name="Izawa M."/>
            <person name="Ohara E."/>
            <person name="Watahiki M."/>
            <person name="Yoneda Y."/>
            <person name="Ishikawa T."/>
            <person name="Ozawa K."/>
            <person name="Tanaka T."/>
            <person name="Matsuura S."/>
            <person name="Kawai J."/>
            <person name="Okazaki Y."/>
            <person name="Muramatsu M."/>
            <person name="Inoue Y."/>
            <person name="Kira A."/>
            <person name="Hayashizaki Y."/>
        </authorList>
    </citation>
    <scope>NUCLEOTIDE SEQUENCE</scope>
    <source>
        <strain evidence="4">C57BL/6J</strain>
        <tissue evidence="4">Parthenogenote</tissue>
    </source>
</reference>
<sequence length="171" mass="18870">MGQSKSKGNIKACIDASLAVMQELAYATARKGKKFGATCGITCFGCEKPGHLRKDCKNLSGDKKSIPLGPSQCCDKHWRSECKSKSHKDGTQLTREAGKTKNYRTACFGCEKLGHLSKDCKNPSGKEGPFSRSLSRLRWKRWGNDCRSKSHKDGTLLTKKQVRRKTKGAVS</sequence>
<keyword evidence="1" id="KW-0862">Zinc</keyword>
<accession>Q8BRF5</accession>
<reference evidence="4" key="7">
    <citation type="journal article" date="2005" name="Science">
        <title>The Transcriptional Landscape of the Mammalian Genome.</title>
        <authorList>
            <consortium name="The FANTOM Consortium"/>
            <consortium name="Riken Genome Exploration Research Group and Genome Science Group (Genome Network Project Core Group)"/>
        </authorList>
    </citation>
    <scope>NUCLEOTIDE SEQUENCE</scope>
    <source>
        <strain evidence="4">C57BL/6J</strain>
        <tissue evidence="4">Parthenogenote</tissue>
    </source>
</reference>
<dbReference type="GO" id="GO:0008270">
    <property type="term" value="F:zinc ion binding"/>
    <property type="evidence" value="ECO:0007669"/>
    <property type="project" value="UniProtKB-KW"/>
</dbReference>